<feature type="region of interest" description="Disordered" evidence="1">
    <location>
        <begin position="393"/>
        <end position="415"/>
    </location>
</feature>
<organism evidence="3 4">
    <name type="scientific">Botryotinia fuckeliana (strain B05.10)</name>
    <name type="common">Noble rot fungus</name>
    <name type="synonym">Botrytis cinerea</name>
    <dbReference type="NCBI Taxonomy" id="332648"/>
    <lineage>
        <taxon>Eukaryota</taxon>
        <taxon>Fungi</taxon>
        <taxon>Dikarya</taxon>
        <taxon>Ascomycota</taxon>
        <taxon>Pezizomycotina</taxon>
        <taxon>Leotiomycetes</taxon>
        <taxon>Helotiales</taxon>
        <taxon>Sclerotiniaceae</taxon>
        <taxon>Botrytis</taxon>
    </lineage>
</organism>
<feature type="domain" description="F-box" evidence="2">
    <location>
        <begin position="27"/>
        <end position="76"/>
    </location>
</feature>
<feature type="compositionally biased region" description="Basic and acidic residues" evidence="1">
    <location>
        <begin position="538"/>
        <end position="548"/>
    </location>
</feature>
<evidence type="ECO:0000259" key="2">
    <source>
        <dbReference type="PROSITE" id="PS50181"/>
    </source>
</evidence>
<dbReference type="KEGG" id="bfu:BCIN_08g06290"/>
<protein>
    <recommendedName>
        <fullName evidence="2">F-box domain-containing protein</fullName>
    </recommendedName>
</protein>
<reference evidence="3 4" key="3">
    <citation type="journal article" date="2017" name="Mol. Plant Pathol.">
        <title>A gapless genome sequence of the fungus Botrytis cinerea.</title>
        <authorList>
            <person name="Van Kan J.A."/>
            <person name="Stassen J.H."/>
            <person name="Mosbach A."/>
            <person name="Van Der Lee T.A."/>
            <person name="Faino L."/>
            <person name="Farmer A.D."/>
            <person name="Papasotiriou D.G."/>
            <person name="Zhou S."/>
            <person name="Seidl M.F."/>
            <person name="Cottam E."/>
            <person name="Edel D."/>
            <person name="Hahn M."/>
            <person name="Schwartz D.C."/>
            <person name="Dietrich R.A."/>
            <person name="Widdison S."/>
            <person name="Scalliet G."/>
        </authorList>
    </citation>
    <scope>NUCLEOTIDE SEQUENCE [LARGE SCALE GENOMIC DNA]</scope>
    <source>
        <strain evidence="3 4">B05.10</strain>
    </source>
</reference>
<dbReference type="PROSITE" id="PS50181">
    <property type="entry name" value="FBOX"/>
    <property type="match status" value="1"/>
</dbReference>
<name>A0A384JQZ1_BOTFB</name>
<evidence type="ECO:0000256" key="1">
    <source>
        <dbReference type="SAM" id="MobiDB-lite"/>
    </source>
</evidence>
<feature type="compositionally biased region" description="Polar residues" evidence="1">
    <location>
        <begin position="593"/>
        <end position="603"/>
    </location>
</feature>
<dbReference type="InterPro" id="IPR001810">
    <property type="entry name" value="F-box_dom"/>
</dbReference>
<dbReference type="VEuPathDB" id="FungiDB:Bcin08g06290"/>
<dbReference type="RefSeq" id="XP_024550555.1">
    <property type="nucleotide sequence ID" value="XM_024694762.1"/>
</dbReference>
<feature type="compositionally biased region" description="Low complexity" evidence="1">
    <location>
        <begin position="467"/>
        <end position="476"/>
    </location>
</feature>
<proteinExistence type="predicted"/>
<dbReference type="AlphaFoldDB" id="A0A384JQZ1"/>
<evidence type="ECO:0000313" key="4">
    <source>
        <dbReference type="Proteomes" id="UP000001798"/>
    </source>
</evidence>
<dbReference type="EMBL" id="CP009812">
    <property type="protein sequence ID" value="ATZ53015.1"/>
    <property type="molecule type" value="Genomic_DNA"/>
</dbReference>
<accession>A0A384JQZ1</accession>
<keyword evidence="4" id="KW-1185">Reference proteome</keyword>
<gene>
    <name evidence="3" type="ORF">BCIN_08g06290</name>
</gene>
<feature type="compositionally biased region" description="Low complexity" evidence="1">
    <location>
        <begin position="500"/>
        <end position="512"/>
    </location>
</feature>
<dbReference type="GeneID" id="36394436"/>
<dbReference type="Proteomes" id="UP000001798">
    <property type="component" value="Chromosome 8"/>
</dbReference>
<sequence length="603" mass="68522">MTTLIQPTHLPIASRSSPLRKSTTNSNFPITHLPTDILFTLFRLIPSPQTLSALSLCSRQFHHYITPYLYSHFLHLGDTCTSLPHFLHTILHNPHYALYTKTFTCNALLGYRTDISISNFSPSDLTLLKSRLQSIYTQENGSRSPFFGSYITSQWYNFILQGNWDAIVALILCLLPNLQSLNIINHASGCPYGYPYLETVLNRAAKLQNQRLRDPNGIAQPQPYSLPLLRSLHLAKHDTIHYPRMGFEILRALPFLAIPSIREVDTHMLSDYHFPFNALSSSLQSPSSAQPAQTPTPITPFTLSTFYSAPLPNFTFHITHLHLSHTVLRRESLIPFFSYFKSLKSLQWEWEYDFQIAEKEGLEFSFDMNHFLHSIEHLRGILEILRLRVSGSSSSSSSAEIHDRSEEEEEEGNAYYQHRHHNENNKRNKYNSILAQLSHFTKLEILSLSANLLPAPKHKTQGPTPDSSSSSSSNSESESESESETDPSKNKPKPKPKPTHLPLSLSLPPSKSSKTKTILHLRPNIPANTNANANSSQEPRDPHDTHKEEEEEEEDPKHHTLNSHFRSRPQSQPLEKDSSPPCEQCTHRAYFSGSGNSIQRRGR</sequence>
<feature type="region of interest" description="Disordered" evidence="1">
    <location>
        <begin position="454"/>
        <end position="603"/>
    </location>
</feature>
<reference evidence="3 4" key="1">
    <citation type="journal article" date="2011" name="PLoS Genet.">
        <title>Genomic analysis of the necrotrophic fungal pathogens Sclerotinia sclerotiorum and Botrytis cinerea.</title>
        <authorList>
            <person name="Amselem J."/>
            <person name="Cuomo C.A."/>
            <person name="van Kan J.A."/>
            <person name="Viaud M."/>
            <person name="Benito E.P."/>
            <person name="Couloux A."/>
            <person name="Coutinho P.M."/>
            <person name="de Vries R.P."/>
            <person name="Dyer P.S."/>
            <person name="Fillinger S."/>
            <person name="Fournier E."/>
            <person name="Gout L."/>
            <person name="Hahn M."/>
            <person name="Kohn L."/>
            <person name="Lapalu N."/>
            <person name="Plummer K.M."/>
            <person name="Pradier J.M."/>
            <person name="Quevillon E."/>
            <person name="Sharon A."/>
            <person name="Simon A."/>
            <person name="ten Have A."/>
            <person name="Tudzynski B."/>
            <person name="Tudzynski P."/>
            <person name="Wincker P."/>
            <person name="Andrew M."/>
            <person name="Anthouard V."/>
            <person name="Beever R.E."/>
            <person name="Beffa R."/>
            <person name="Benoit I."/>
            <person name="Bouzid O."/>
            <person name="Brault B."/>
            <person name="Chen Z."/>
            <person name="Choquer M."/>
            <person name="Collemare J."/>
            <person name="Cotton P."/>
            <person name="Danchin E.G."/>
            <person name="Da Silva C."/>
            <person name="Gautier A."/>
            <person name="Giraud C."/>
            <person name="Giraud T."/>
            <person name="Gonzalez C."/>
            <person name="Grossetete S."/>
            <person name="Guldener U."/>
            <person name="Henrissat B."/>
            <person name="Howlett B.J."/>
            <person name="Kodira C."/>
            <person name="Kretschmer M."/>
            <person name="Lappartient A."/>
            <person name="Leroch M."/>
            <person name="Levis C."/>
            <person name="Mauceli E."/>
            <person name="Neuveglise C."/>
            <person name="Oeser B."/>
            <person name="Pearson M."/>
            <person name="Poulain J."/>
            <person name="Poussereau N."/>
            <person name="Quesneville H."/>
            <person name="Rascle C."/>
            <person name="Schumacher J."/>
            <person name="Segurens B."/>
            <person name="Sexton A."/>
            <person name="Silva E."/>
            <person name="Sirven C."/>
            <person name="Soanes D.M."/>
            <person name="Talbot N.J."/>
            <person name="Templeton M."/>
            <person name="Yandava C."/>
            <person name="Yarden O."/>
            <person name="Zeng Q."/>
            <person name="Rollins J.A."/>
            <person name="Lebrun M.H."/>
            <person name="Dickman M."/>
        </authorList>
    </citation>
    <scope>NUCLEOTIDE SEQUENCE [LARGE SCALE GENOMIC DNA]</scope>
    <source>
        <strain evidence="3 4">B05.10</strain>
    </source>
</reference>
<reference evidence="3 4" key="2">
    <citation type="journal article" date="2012" name="Eukaryot. Cell">
        <title>Genome update of Botrytis cinerea strains B05.10 and T4.</title>
        <authorList>
            <person name="Staats M."/>
            <person name="van Kan J.A."/>
        </authorList>
    </citation>
    <scope>NUCLEOTIDE SEQUENCE [LARGE SCALE GENOMIC DNA]</scope>
    <source>
        <strain evidence="3 4">B05.10</strain>
    </source>
</reference>
<dbReference type="OrthoDB" id="3500415at2759"/>
<evidence type="ECO:0000313" key="3">
    <source>
        <dbReference type="EMBL" id="ATZ53015.1"/>
    </source>
</evidence>